<protein>
    <submittedName>
        <fullName evidence="2">Alpha/beta hydrolase</fullName>
    </submittedName>
</protein>
<dbReference type="InterPro" id="IPR017208">
    <property type="entry name" value="UCP037442_abhydr"/>
</dbReference>
<dbReference type="EMBL" id="NKFA01000002">
    <property type="protein sequence ID" value="OXI49588.1"/>
    <property type="molecule type" value="Genomic_DNA"/>
</dbReference>
<proteinExistence type="predicted"/>
<sequence length="289" mass="32146">MSERSTTRVCIDFVARDGFQLSGTYFPAVDGDRSPVLICPATGIRQSFYFPFADWLRRGGYSTFVFDYRGIGASLDTRHVRQSRVRKQDWGELDMPAALDWLIGKTGAGHAHLIGHSAGAQLIGLMPNHASVRSLCAVSASSGYIGNIRWPQRFAALLLANAYVPISARLLGYVPARVLGWGDDLPPRVGLQWARWCRRPGYVANEFGAGVTHHYYDEFTAPVTVVTATDDPLATPANVEDWLRLLPRAEHCVHFIHPENPDGRAIGHVGMFRREHSSLWPELIRGLPR</sequence>
<feature type="domain" description="AB hydrolase-1" evidence="1">
    <location>
        <begin position="37"/>
        <end position="261"/>
    </location>
</feature>
<reference evidence="3" key="1">
    <citation type="submission" date="2017-06" db="EMBL/GenBank/DDBJ databases">
        <authorList>
            <person name="LiPuma J."/>
            <person name="Spilker T."/>
        </authorList>
    </citation>
    <scope>NUCLEOTIDE SEQUENCE [LARGE SCALE GENOMIC DNA]</scope>
    <source>
        <strain evidence="3">AU17325</strain>
    </source>
</reference>
<dbReference type="InterPro" id="IPR000073">
    <property type="entry name" value="AB_hydrolase_1"/>
</dbReference>
<reference evidence="2 3" key="2">
    <citation type="submission" date="2017-08" db="EMBL/GenBank/DDBJ databases">
        <title>WGS of novel Burkholderia cepaca complex species.</title>
        <authorList>
            <person name="Lipuma J."/>
            <person name="Spilker T."/>
        </authorList>
    </citation>
    <scope>NUCLEOTIDE SEQUENCE [LARGE SCALE GENOMIC DNA]</scope>
    <source>
        <strain evidence="2 3">AU17325</strain>
    </source>
</reference>
<dbReference type="Pfam" id="PF12697">
    <property type="entry name" value="Abhydrolase_6"/>
    <property type="match status" value="1"/>
</dbReference>
<organism evidence="2 3">
    <name type="scientific">Burkholderia aenigmatica</name>
    <dbReference type="NCBI Taxonomy" id="2015348"/>
    <lineage>
        <taxon>Bacteria</taxon>
        <taxon>Pseudomonadati</taxon>
        <taxon>Pseudomonadota</taxon>
        <taxon>Betaproteobacteria</taxon>
        <taxon>Burkholderiales</taxon>
        <taxon>Burkholderiaceae</taxon>
        <taxon>Burkholderia</taxon>
        <taxon>Burkholderia cepacia complex</taxon>
    </lineage>
</organism>
<gene>
    <name evidence="2" type="ORF">CFB84_02295</name>
</gene>
<accession>A0A228J4T0</accession>
<dbReference type="SUPFAM" id="SSF53474">
    <property type="entry name" value="alpha/beta-Hydrolases"/>
    <property type="match status" value="1"/>
</dbReference>
<evidence type="ECO:0000313" key="3">
    <source>
        <dbReference type="Proteomes" id="UP000214600"/>
    </source>
</evidence>
<keyword evidence="2" id="KW-0378">Hydrolase</keyword>
<dbReference type="PIRSF" id="PIRSF037442">
    <property type="entry name" value="UCP037442_abhydr"/>
    <property type="match status" value="1"/>
</dbReference>
<dbReference type="Gene3D" id="3.40.50.1820">
    <property type="entry name" value="alpha/beta hydrolase"/>
    <property type="match status" value="1"/>
</dbReference>
<dbReference type="InterPro" id="IPR029058">
    <property type="entry name" value="AB_hydrolase_fold"/>
</dbReference>
<comment type="caution">
    <text evidence="2">The sequence shown here is derived from an EMBL/GenBank/DDBJ whole genome shotgun (WGS) entry which is preliminary data.</text>
</comment>
<evidence type="ECO:0000313" key="2">
    <source>
        <dbReference type="EMBL" id="OXI49588.1"/>
    </source>
</evidence>
<dbReference type="RefSeq" id="WP_089449828.1">
    <property type="nucleotide sequence ID" value="NZ_NKFA01000002.1"/>
</dbReference>
<name>A0A228J4T0_9BURK</name>
<evidence type="ECO:0000259" key="1">
    <source>
        <dbReference type="Pfam" id="PF12697"/>
    </source>
</evidence>
<dbReference type="OrthoDB" id="9785076at2"/>
<dbReference type="Proteomes" id="UP000214600">
    <property type="component" value="Unassembled WGS sequence"/>
</dbReference>
<dbReference type="AlphaFoldDB" id="A0A228J4T0"/>
<dbReference type="GO" id="GO:0016787">
    <property type="term" value="F:hydrolase activity"/>
    <property type="evidence" value="ECO:0007669"/>
    <property type="project" value="UniProtKB-KW"/>
</dbReference>